<keyword evidence="11" id="KW-1185">Reference proteome</keyword>
<dbReference type="PaxDb" id="65489-OBART07G17000.2"/>
<organism evidence="10">
    <name type="scientific">Oryza barthii</name>
    <dbReference type="NCBI Taxonomy" id="65489"/>
    <lineage>
        <taxon>Eukaryota</taxon>
        <taxon>Viridiplantae</taxon>
        <taxon>Streptophyta</taxon>
        <taxon>Embryophyta</taxon>
        <taxon>Tracheophyta</taxon>
        <taxon>Spermatophyta</taxon>
        <taxon>Magnoliopsida</taxon>
        <taxon>Liliopsida</taxon>
        <taxon>Poales</taxon>
        <taxon>Poaceae</taxon>
        <taxon>BOP clade</taxon>
        <taxon>Oryzoideae</taxon>
        <taxon>Oryzeae</taxon>
        <taxon>Oryzinae</taxon>
        <taxon>Oryza</taxon>
    </lineage>
</organism>
<evidence type="ECO:0000256" key="8">
    <source>
        <dbReference type="SAM" id="Phobius"/>
    </source>
</evidence>
<dbReference type="GO" id="GO:0005484">
    <property type="term" value="F:SNAP receptor activity"/>
    <property type="evidence" value="ECO:0007669"/>
    <property type="project" value="InterPro"/>
</dbReference>
<dbReference type="Gene3D" id="1.20.58.70">
    <property type="match status" value="1"/>
</dbReference>
<evidence type="ECO:0000256" key="2">
    <source>
        <dbReference type="ARBA" id="ARBA00009063"/>
    </source>
</evidence>
<dbReference type="GO" id="GO:0000149">
    <property type="term" value="F:SNARE binding"/>
    <property type="evidence" value="ECO:0007669"/>
    <property type="project" value="TreeGrafter"/>
</dbReference>
<dbReference type="GO" id="GO:0006887">
    <property type="term" value="P:exocytosis"/>
    <property type="evidence" value="ECO:0007669"/>
    <property type="project" value="TreeGrafter"/>
</dbReference>
<dbReference type="GO" id="GO:0048278">
    <property type="term" value="P:vesicle docking"/>
    <property type="evidence" value="ECO:0007669"/>
    <property type="project" value="TreeGrafter"/>
</dbReference>
<dbReference type="Pfam" id="PF05739">
    <property type="entry name" value="SNARE"/>
    <property type="match status" value="1"/>
</dbReference>
<name>A0A0D3GRV8_9ORYZ</name>
<keyword evidence="8" id="KW-1133">Transmembrane helix</keyword>
<dbReference type="Pfam" id="PF00804">
    <property type="entry name" value="Syntaxin"/>
    <property type="match status" value="1"/>
</dbReference>
<evidence type="ECO:0000256" key="4">
    <source>
        <dbReference type="ARBA" id="ARBA00022927"/>
    </source>
</evidence>
<keyword evidence="8" id="KW-0472">Membrane</keyword>
<dbReference type="Gene3D" id="1.20.5.110">
    <property type="match status" value="1"/>
</dbReference>
<dbReference type="CDD" id="cd00179">
    <property type="entry name" value="SynN"/>
    <property type="match status" value="1"/>
</dbReference>
<dbReference type="PANTHER" id="PTHR19957:SF277">
    <property type="entry name" value="T-SNARE COILED-COIL HOMOLOGY DOMAIN-CONTAINING PROTEIN"/>
    <property type="match status" value="1"/>
</dbReference>
<dbReference type="AlphaFoldDB" id="A0A0D3GRV8"/>
<dbReference type="GO" id="GO:0006906">
    <property type="term" value="P:vesicle fusion"/>
    <property type="evidence" value="ECO:0007669"/>
    <property type="project" value="TreeGrafter"/>
</dbReference>
<feature type="coiled-coil region" evidence="6">
    <location>
        <begin position="236"/>
        <end position="266"/>
    </location>
</feature>
<sequence>MVGTLTYKLDLSYFSGTGWVCSFVPVSTAQLLPAAQLLLCLKSYRTHKSNGPHECSLAGGGVHAGGLDLLSRLRELEVYLVDILAVARRREGAPVGAPRGGAAAAEEEGAPASQSPETPNNNHGHHTLERSCSSLGGRMLFVARGCSRSYEANKYPGCRRRRRGAAVPLLALQRQRQVAGSCRGRGQVLAGARPVEILTVGLVALNSFESERDIEMGYQNSKNKSDYGLEDFFQEVQEIETLLDKMSNINHKLQEANEESKSVTKASEMKAINKRMEKDINEVGKITRTIKVKLEEMDRNNLENRKKQGCEKGTGVDRSRMSMTIALKNKLKERMKNFQNLRQIIQDEYRQGVARMVFTVTGEQPSDQVIDHLIETGSSEQIFEKAIQGIGRGQVEYRVQLHQYIICSFHVIKAGNSYNSAQMFHNCTYLQIIATVKEIHERHDVVMEIEKKLLELQQIFADMATLVDAQGETLNDIENQVQNAVDHIQRGTGELRTAKRLQKKSRKCMFIAIIILLVIAAIVVLSILKPWAK</sequence>
<proteinExistence type="inferred from homology"/>
<comment type="subcellular location">
    <subcellularLocation>
        <location evidence="1">Cell membrane</location>
        <topology evidence="1">Single-pass type IV membrane protein</topology>
    </subcellularLocation>
</comment>
<evidence type="ECO:0000256" key="7">
    <source>
        <dbReference type="SAM" id="MobiDB-lite"/>
    </source>
</evidence>
<protein>
    <recommendedName>
        <fullName evidence="9">t-SNARE coiled-coil homology domain-containing protein</fullName>
    </recommendedName>
</protein>
<dbReference type="GO" id="GO:0006886">
    <property type="term" value="P:intracellular protein transport"/>
    <property type="evidence" value="ECO:0007669"/>
    <property type="project" value="InterPro"/>
</dbReference>
<comment type="similarity">
    <text evidence="2 5">Belongs to the syntaxin family.</text>
</comment>
<dbReference type="GO" id="GO:0031201">
    <property type="term" value="C:SNARE complex"/>
    <property type="evidence" value="ECO:0007669"/>
    <property type="project" value="TreeGrafter"/>
</dbReference>
<dbReference type="SMART" id="SM00397">
    <property type="entry name" value="t_SNARE"/>
    <property type="match status" value="1"/>
</dbReference>
<evidence type="ECO:0000256" key="3">
    <source>
        <dbReference type="ARBA" id="ARBA00022448"/>
    </source>
</evidence>
<keyword evidence="8" id="KW-0812">Transmembrane</keyword>
<evidence type="ECO:0000256" key="5">
    <source>
        <dbReference type="RuleBase" id="RU003858"/>
    </source>
</evidence>
<keyword evidence="6" id="KW-0175">Coiled coil</keyword>
<evidence type="ECO:0000313" key="11">
    <source>
        <dbReference type="Proteomes" id="UP000026960"/>
    </source>
</evidence>
<dbReference type="CDD" id="cd15848">
    <property type="entry name" value="SNARE_syntaxin1-like"/>
    <property type="match status" value="1"/>
</dbReference>
<dbReference type="Gramene" id="OBART07G17000.2">
    <property type="protein sequence ID" value="OBART07G17000.2"/>
    <property type="gene ID" value="OBART07G17000"/>
</dbReference>
<dbReference type="GO" id="GO:0005886">
    <property type="term" value="C:plasma membrane"/>
    <property type="evidence" value="ECO:0007669"/>
    <property type="project" value="UniProtKB-SubCell"/>
</dbReference>
<dbReference type="STRING" id="65489.A0A0D3GRV8"/>
<keyword evidence="4" id="KW-0653">Protein transport</keyword>
<dbReference type="GO" id="GO:0012505">
    <property type="term" value="C:endomembrane system"/>
    <property type="evidence" value="ECO:0007669"/>
    <property type="project" value="TreeGrafter"/>
</dbReference>
<reference evidence="10" key="1">
    <citation type="journal article" date="2009" name="Rice">
        <title>De Novo Next Generation Sequencing of Plant Genomes.</title>
        <authorList>
            <person name="Rounsley S."/>
            <person name="Marri P.R."/>
            <person name="Yu Y."/>
            <person name="He R."/>
            <person name="Sisneros N."/>
            <person name="Goicoechea J.L."/>
            <person name="Lee S.J."/>
            <person name="Angelova A."/>
            <person name="Kudrna D."/>
            <person name="Luo M."/>
            <person name="Affourtit J."/>
            <person name="Desany B."/>
            <person name="Knight J."/>
            <person name="Niazi F."/>
            <person name="Egholm M."/>
            <person name="Wing R.A."/>
        </authorList>
    </citation>
    <scope>NUCLEOTIDE SEQUENCE [LARGE SCALE GENOMIC DNA]</scope>
    <source>
        <strain evidence="10">cv. IRGC 105608</strain>
    </source>
</reference>
<feature type="region of interest" description="Disordered" evidence="7">
    <location>
        <begin position="93"/>
        <end position="129"/>
    </location>
</feature>
<dbReference type="InterPro" id="IPR006011">
    <property type="entry name" value="Syntaxin_N"/>
</dbReference>
<feature type="compositionally biased region" description="Low complexity" evidence="7">
    <location>
        <begin position="93"/>
        <end position="104"/>
    </location>
</feature>
<evidence type="ECO:0000256" key="1">
    <source>
        <dbReference type="ARBA" id="ARBA00004521"/>
    </source>
</evidence>
<evidence type="ECO:0000313" key="10">
    <source>
        <dbReference type="EnsemblPlants" id="OBART07G17000.2"/>
    </source>
</evidence>
<feature type="domain" description="T-SNARE coiled-coil homology" evidence="9">
    <location>
        <begin position="436"/>
        <end position="498"/>
    </location>
</feature>
<dbReference type="Proteomes" id="UP000026960">
    <property type="component" value="Chromosome 7"/>
</dbReference>
<dbReference type="HOGENOM" id="CLU_042423_1_0_1"/>
<dbReference type="EnsemblPlants" id="OBART07G17000.2">
    <property type="protein sequence ID" value="OBART07G17000.2"/>
    <property type="gene ID" value="OBART07G17000"/>
</dbReference>
<keyword evidence="3" id="KW-0813">Transport</keyword>
<dbReference type="InterPro" id="IPR000727">
    <property type="entry name" value="T_SNARE_dom"/>
</dbReference>
<feature type="compositionally biased region" description="Polar residues" evidence="7">
    <location>
        <begin position="113"/>
        <end position="122"/>
    </location>
</feature>
<dbReference type="InterPro" id="IPR045242">
    <property type="entry name" value="Syntaxin"/>
</dbReference>
<dbReference type="PROSITE" id="PS00914">
    <property type="entry name" value="SYNTAXIN"/>
    <property type="match status" value="1"/>
</dbReference>
<dbReference type="SUPFAM" id="SSF47661">
    <property type="entry name" value="t-snare proteins"/>
    <property type="match status" value="1"/>
</dbReference>
<evidence type="ECO:0000256" key="6">
    <source>
        <dbReference type="SAM" id="Coils"/>
    </source>
</evidence>
<dbReference type="SMART" id="SM00503">
    <property type="entry name" value="SynN"/>
    <property type="match status" value="1"/>
</dbReference>
<feature type="transmembrane region" description="Helical" evidence="8">
    <location>
        <begin position="508"/>
        <end position="528"/>
    </location>
</feature>
<dbReference type="InterPro" id="IPR010989">
    <property type="entry name" value="SNARE"/>
</dbReference>
<evidence type="ECO:0000259" key="9">
    <source>
        <dbReference type="PROSITE" id="PS50192"/>
    </source>
</evidence>
<dbReference type="PROSITE" id="PS50192">
    <property type="entry name" value="T_SNARE"/>
    <property type="match status" value="1"/>
</dbReference>
<dbReference type="PANTHER" id="PTHR19957">
    <property type="entry name" value="SYNTAXIN"/>
    <property type="match status" value="1"/>
</dbReference>
<reference evidence="10" key="2">
    <citation type="submission" date="2015-03" db="UniProtKB">
        <authorList>
            <consortium name="EnsemblPlants"/>
        </authorList>
    </citation>
    <scope>IDENTIFICATION</scope>
</reference>
<dbReference type="FunFam" id="1.20.5.110:FF:000008">
    <property type="entry name" value="Syntaxin 132"/>
    <property type="match status" value="1"/>
</dbReference>
<dbReference type="eggNOG" id="KOG0810">
    <property type="taxonomic scope" value="Eukaryota"/>
</dbReference>
<dbReference type="InterPro" id="IPR006012">
    <property type="entry name" value="Syntaxin/epimorphin_CS"/>
</dbReference>
<accession>A0A0D3GRV8</accession>